<keyword evidence="2" id="KW-1133">Transmembrane helix</keyword>
<dbReference type="KEGG" id="bco:Bcell_4304"/>
<evidence type="ECO:0000313" key="4">
    <source>
        <dbReference type="EMBL" id="ADU32531.1"/>
    </source>
</evidence>
<keyword evidence="2" id="KW-0812">Transmembrane</keyword>
<dbReference type="EMBL" id="CP002394">
    <property type="protein sequence ID" value="ADU32531.1"/>
    <property type="molecule type" value="Genomic_DNA"/>
</dbReference>
<feature type="region of interest" description="Disordered" evidence="1">
    <location>
        <begin position="434"/>
        <end position="457"/>
    </location>
</feature>
<dbReference type="CDD" id="cd15787">
    <property type="entry name" value="YycH_N"/>
    <property type="match status" value="1"/>
</dbReference>
<dbReference type="AlphaFoldDB" id="E6TZW5"/>
<organism evidence="4 5">
    <name type="scientific">Evansella cellulosilytica (strain ATCC 21833 / DSM 2522 / FERM P-1141 / JCM 9156 / N-4)</name>
    <name type="common">Bacillus cellulosilyticus</name>
    <dbReference type="NCBI Taxonomy" id="649639"/>
    <lineage>
        <taxon>Bacteria</taxon>
        <taxon>Bacillati</taxon>
        <taxon>Bacillota</taxon>
        <taxon>Bacilli</taxon>
        <taxon>Bacillales</taxon>
        <taxon>Bacillaceae</taxon>
        <taxon>Evansella</taxon>
    </lineage>
</organism>
<accession>E6TZW5</accession>
<name>E6TZW5_EVAC2</name>
<feature type="domain" description="Regulatory protein YycH" evidence="3">
    <location>
        <begin position="3"/>
        <end position="437"/>
    </location>
</feature>
<feature type="transmembrane region" description="Helical" evidence="2">
    <location>
        <begin position="7"/>
        <end position="25"/>
    </location>
</feature>
<proteinExistence type="predicted"/>
<dbReference type="OrthoDB" id="2382185at2"/>
<protein>
    <submittedName>
        <fullName evidence="4">YycH family protein</fullName>
    </submittedName>
</protein>
<evidence type="ECO:0000256" key="1">
    <source>
        <dbReference type="SAM" id="MobiDB-lite"/>
    </source>
</evidence>
<dbReference type="Pfam" id="PF07435">
    <property type="entry name" value="YycH"/>
    <property type="match status" value="1"/>
</dbReference>
<evidence type="ECO:0000256" key="2">
    <source>
        <dbReference type="SAM" id="Phobius"/>
    </source>
</evidence>
<dbReference type="RefSeq" id="WP_013490857.1">
    <property type="nucleotide sequence ID" value="NC_014829.1"/>
</dbReference>
<feature type="compositionally biased region" description="Basic and acidic residues" evidence="1">
    <location>
        <begin position="447"/>
        <end position="457"/>
    </location>
</feature>
<gene>
    <name evidence="4" type="ordered locus">Bcell_4304</name>
</gene>
<dbReference type="Proteomes" id="UP000001401">
    <property type="component" value="Chromosome"/>
</dbReference>
<dbReference type="InterPro" id="IPR009996">
    <property type="entry name" value="YycH"/>
</dbReference>
<dbReference type="STRING" id="649639.Bcell_4304"/>
<reference evidence="4" key="1">
    <citation type="submission" date="2010-12" db="EMBL/GenBank/DDBJ databases">
        <title>Complete sequence of Bacillus cellulosilyticus DSM 2522.</title>
        <authorList>
            <consortium name="US DOE Joint Genome Institute"/>
            <person name="Lucas S."/>
            <person name="Copeland A."/>
            <person name="Lapidus A."/>
            <person name="Cheng J.-F."/>
            <person name="Bruce D."/>
            <person name="Goodwin L."/>
            <person name="Pitluck S."/>
            <person name="Chertkov O."/>
            <person name="Detter J.C."/>
            <person name="Han C."/>
            <person name="Tapia R."/>
            <person name="Land M."/>
            <person name="Hauser L."/>
            <person name="Jeffries C."/>
            <person name="Kyrpides N."/>
            <person name="Ivanova N."/>
            <person name="Mikhailova N."/>
            <person name="Brumm P."/>
            <person name="Mead D."/>
            <person name="Woyke T."/>
        </authorList>
    </citation>
    <scope>NUCLEOTIDE SEQUENCE [LARGE SCALE GENOMIC DNA]</scope>
    <source>
        <strain evidence="4">DSM 2522</strain>
    </source>
</reference>
<dbReference type="eggNOG" id="COG4863">
    <property type="taxonomic scope" value="Bacteria"/>
</dbReference>
<dbReference type="InterPro" id="IPR042274">
    <property type="entry name" value="YycH/YycI_2"/>
</dbReference>
<keyword evidence="5" id="KW-1185">Reference proteome</keyword>
<dbReference type="HOGENOM" id="CLU_037125_2_0_9"/>
<evidence type="ECO:0000313" key="5">
    <source>
        <dbReference type="Proteomes" id="UP000001401"/>
    </source>
</evidence>
<dbReference type="Gene3D" id="3.30.310.160">
    <property type="entry name" value="YycH protein, domain 2"/>
    <property type="match status" value="1"/>
</dbReference>
<sequence>MIENIKTFILWVLIITSVLFTWQIWTYQHDYNFINETEYYESEQIGEERSLEELIQPKQVITHEEDNSFWIQPTNNHYLLLMEELKQVNIQEIRRGSNSFARTINDVQGIELLFSHEIKGEWIHRFFEMDQEEPFPMEGLDRIIIFINEQSSETEVSVRFMSTSEDVLYQANTNLSATSLISLYEQYEDTHKTLVEERSLLGSAGGLYTVNYMPVEEVEANKYFYTATELSIEAFKNGLFNDPEFVKQYSLGNDEVFADGIRMMSVENDGYLLKYGQTSQSLQPGAGERSIVDASIDFINGHAGWTGNYQLDQWRDSLINDRVTYRLHVKGLPTLSTNFSNQDILTFNITRQGSQISEYVRPLFHFENEDLFDGHYDTVTLPSYDDLISIIEQKEILETSNIEDARIGYYMRIATYVFFEPSWFVKERGSSSWRRIDTSEQAQSRSQARESDDSGLE</sequence>
<keyword evidence="2" id="KW-0472">Membrane</keyword>
<evidence type="ECO:0000259" key="3">
    <source>
        <dbReference type="Pfam" id="PF07435"/>
    </source>
</evidence>